<reference evidence="9" key="1">
    <citation type="submission" date="2022-12" db="EMBL/GenBank/DDBJ databases">
        <title>Genome sequence of SJ11.</title>
        <authorList>
            <person name="Woo H."/>
        </authorList>
    </citation>
    <scope>NUCLEOTIDE SEQUENCE</scope>
    <source>
        <strain evidence="9">SJ11</strain>
    </source>
</reference>
<dbReference type="InterPro" id="IPR036097">
    <property type="entry name" value="HisK_dim/P_sf"/>
</dbReference>
<dbReference type="Gene3D" id="3.30.450.20">
    <property type="entry name" value="PAS domain"/>
    <property type="match status" value="5"/>
</dbReference>
<dbReference type="PROSITE" id="PS50112">
    <property type="entry name" value="PAS"/>
    <property type="match status" value="3"/>
</dbReference>
<dbReference type="Gene3D" id="2.10.70.100">
    <property type="match status" value="1"/>
</dbReference>
<dbReference type="EC" id="2.7.13.3" evidence="2"/>
<dbReference type="Gene3D" id="1.10.287.130">
    <property type="match status" value="1"/>
</dbReference>
<dbReference type="InterPro" id="IPR003594">
    <property type="entry name" value="HATPase_dom"/>
</dbReference>
<dbReference type="SUPFAM" id="SSF55785">
    <property type="entry name" value="PYP-like sensor domain (PAS domain)"/>
    <property type="match status" value="5"/>
</dbReference>
<dbReference type="InterPro" id="IPR005467">
    <property type="entry name" value="His_kinase_dom"/>
</dbReference>
<dbReference type="InterPro" id="IPR001610">
    <property type="entry name" value="PAC"/>
</dbReference>
<dbReference type="Proteomes" id="UP001144341">
    <property type="component" value="Unassembled WGS sequence"/>
</dbReference>
<evidence type="ECO:0000256" key="1">
    <source>
        <dbReference type="ARBA" id="ARBA00000085"/>
    </source>
</evidence>
<feature type="domain" description="Histidine kinase" evidence="6">
    <location>
        <begin position="652"/>
        <end position="868"/>
    </location>
</feature>
<dbReference type="CDD" id="cd00130">
    <property type="entry name" value="PAS"/>
    <property type="match status" value="2"/>
</dbReference>
<dbReference type="PANTHER" id="PTHR43304">
    <property type="entry name" value="PHYTOCHROME-LIKE PROTEIN CPH1"/>
    <property type="match status" value="1"/>
</dbReference>
<evidence type="ECO:0000256" key="3">
    <source>
        <dbReference type="ARBA" id="ARBA00022553"/>
    </source>
</evidence>
<evidence type="ECO:0000256" key="5">
    <source>
        <dbReference type="ARBA" id="ARBA00022777"/>
    </source>
</evidence>
<dbReference type="PROSITE" id="PS50113">
    <property type="entry name" value="PAC"/>
    <property type="match status" value="2"/>
</dbReference>
<dbReference type="SMART" id="SM00091">
    <property type="entry name" value="PAS"/>
    <property type="match status" value="5"/>
</dbReference>
<dbReference type="InterPro" id="IPR000700">
    <property type="entry name" value="PAS-assoc_C"/>
</dbReference>
<dbReference type="InterPro" id="IPR004358">
    <property type="entry name" value="Sig_transdc_His_kin-like_C"/>
</dbReference>
<feature type="domain" description="PAS" evidence="7">
    <location>
        <begin position="263"/>
        <end position="334"/>
    </location>
</feature>
<evidence type="ECO:0000313" key="10">
    <source>
        <dbReference type="Proteomes" id="UP001144341"/>
    </source>
</evidence>
<keyword evidence="3" id="KW-0597">Phosphoprotein</keyword>
<keyword evidence="5" id="KW-0418">Kinase</keyword>
<evidence type="ECO:0000313" key="9">
    <source>
        <dbReference type="EMBL" id="MCZ4225253.1"/>
    </source>
</evidence>
<dbReference type="PANTHER" id="PTHR43304:SF1">
    <property type="entry name" value="PAC DOMAIN-CONTAINING PROTEIN"/>
    <property type="match status" value="1"/>
</dbReference>
<keyword evidence="10" id="KW-1185">Reference proteome</keyword>
<evidence type="ECO:0000256" key="2">
    <source>
        <dbReference type="ARBA" id="ARBA00012438"/>
    </source>
</evidence>
<protein>
    <recommendedName>
        <fullName evidence="2">histidine kinase</fullName>
        <ecNumber evidence="2">2.7.13.3</ecNumber>
    </recommendedName>
</protein>
<dbReference type="InterPro" id="IPR052162">
    <property type="entry name" value="Sensor_kinase/Photoreceptor"/>
</dbReference>
<dbReference type="SMART" id="SM00387">
    <property type="entry name" value="HATPase_c"/>
    <property type="match status" value="1"/>
</dbReference>
<name>A0ABT4L5B3_9SPHI</name>
<dbReference type="InterPro" id="IPR035965">
    <property type="entry name" value="PAS-like_dom_sf"/>
</dbReference>
<dbReference type="NCBIfam" id="TIGR00229">
    <property type="entry name" value="sensory_box"/>
    <property type="match status" value="2"/>
</dbReference>
<evidence type="ECO:0000259" key="7">
    <source>
        <dbReference type="PROSITE" id="PS50112"/>
    </source>
</evidence>
<evidence type="ECO:0000259" key="6">
    <source>
        <dbReference type="PROSITE" id="PS50109"/>
    </source>
</evidence>
<evidence type="ECO:0000259" key="8">
    <source>
        <dbReference type="PROSITE" id="PS50113"/>
    </source>
</evidence>
<dbReference type="Pfam" id="PF13426">
    <property type="entry name" value="PAS_9"/>
    <property type="match status" value="2"/>
</dbReference>
<dbReference type="PRINTS" id="PR00344">
    <property type="entry name" value="BCTRLSENSOR"/>
</dbReference>
<comment type="catalytic activity">
    <reaction evidence="1">
        <text>ATP + protein L-histidine = ADP + protein N-phospho-L-histidine.</text>
        <dbReference type="EC" id="2.7.13.3"/>
    </reaction>
</comment>
<feature type="domain" description="PAC" evidence="8">
    <location>
        <begin position="213"/>
        <end position="266"/>
    </location>
</feature>
<feature type="domain" description="PAS" evidence="7">
    <location>
        <begin position="137"/>
        <end position="208"/>
    </location>
</feature>
<dbReference type="SUPFAM" id="SSF47384">
    <property type="entry name" value="Homodimeric domain of signal transducing histidine kinase"/>
    <property type="match status" value="1"/>
</dbReference>
<dbReference type="Pfam" id="PF08447">
    <property type="entry name" value="PAS_3"/>
    <property type="match status" value="2"/>
</dbReference>
<dbReference type="CDD" id="cd00075">
    <property type="entry name" value="HATPase"/>
    <property type="match status" value="1"/>
</dbReference>
<organism evidence="9 10">
    <name type="scientific">Pedobacter rhodius</name>
    <dbReference type="NCBI Taxonomy" id="3004098"/>
    <lineage>
        <taxon>Bacteria</taxon>
        <taxon>Pseudomonadati</taxon>
        <taxon>Bacteroidota</taxon>
        <taxon>Sphingobacteriia</taxon>
        <taxon>Sphingobacteriales</taxon>
        <taxon>Sphingobacteriaceae</taxon>
        <taxon>Pedobacter</taxon>
    </lineage>
</organism>
<dbReference type="InterPro" id="IPR013656">
    <property type="entry name" value="PAS_4"/>
</dbReference>
<dbReference type="InterPro" id="IPR003661">
    <property type="entry name" value="HisK_dim/P_dom"/>
</dbReference>
<dbReference type="Gene3D" id="3.30.565.10">
    <property type="entry name" value="Histidine kinase-like ATPase, C-terminal domain"/>
    <property type="match status" value="1"/>
</dbReference>
<evidence type="ECO:0000256" key="4">
    <source>
        <dbReference type="ARBA" id="ARBA00022679"/>
    </source>
</evidence>
<dbReference type="InterPro" id="IPR000014">
    <property type="entry name" value="PAS"/>
</dbReference>
<dbReference type="SUPFAM" id="SSF55874">
    <property type="entry name" value="ATPase domain of HSP90 chaperone/DNA topoisomerase II/histidine kinase"/>
    <property type="match status" value="1"/>
</dbReference>
<accession>A0ABT4L5B3</accession>
<dbReference type="SMART" id="SM00388">
    <property type="entry name" value="HisKA"/>
    <property type="match status" value="1"/>
</dbReference>
<dbReference type="Pfam" id="PF08448">
    <property type="entry name" value="PAS_4"/>
    <property type="match status" value="1"/>
</dbReference>
<dbReference type="Pfam" id="PF00512">
    <property type="entry name" value="HisKA"/>
    <property type="match status" value="1"/>
</dbReference>
<dbReference type="CDD" id="cd00082">
    <property type="entry name" value="HisKA"/>
    <property type="match status" value="1"/>
</dbReference>
<sequence>MITTHSEQERFTALVEASPMPTAIYKGREMIISIANKAMLDLWGKDGSVIGKSLAEALPELDGQPFHAILANVFDTGESYYAKESRADLVVDGKLQTFYFTFTYKPLKDSDGYTYAIINTAAHLTELVSARKEIAETQERLSFALQSAGIGTWDLDPIHNKVNWDNRCRELFGFPVDGEIHYKDVLDCIHPDDQNMVNAAVIDAIDPKNEGNYDIRYRIIIKQNNQIRWVHCKGKAYFNAENKAYRFAGIAQDITGEVIGRQREQQLMSLVSHNADHMSIADMEGNLIYMNAASRNLLGVGLEADVTTFSAHDFYTPEELDRVQHHIIKEIKDETGWQGTINLQNFTTKEIIPCNVNYILIKDPETGEIIGRGATARDLRPEIRAKAELQRLATIVDSSEDFCNYCDIEGNTFYINPSGIKLIGIAEENIGKSNLFDYHSEATNKLIKNEILPVLFNFGKWSGALELRHQKTGEIIPIHKQLYMIREEITNTPVGIAGIARDLRPELNVRKTLNDKNEALQSVVNELNFLADTVPSIVWTSKPDGNLDYINQRWYDQSGRSKHEVISESWAEAVHPEDKLHAFAAWAKSLKTGDSYETEFRMKDRNGNYRWFLVRALPLKDAEGKIVKWYGTNTDVQHQKELERQKDNFLGIASHELKTPVTSLKAYAQVLESMFKRSGDLKNADFLSRMNKQVDRLTNLIGDLLDVTKINGGRLQFNHSTFGFNEMVEEVVEDVQRTSSKQIIKKNLNFKREVFGDRERICQVLTNLLTNALKYSPDASEIVIYTEDHENNVQVCVQDYGIGISGEKKDRVFEQFYRVSGNKQHTFPGLGLGLYISSEIVKRLNGKIWVNSVEDKGSTFCFSIPIRQETAL</sequence>
<dbReference type="Pfam" id="PF02518">
    <property type="entry name" value="HATPase_c"/>
    <property type="match status" value="1"/>
</dbReference>
<proteinExistence type="predicted"/>
<dbReference type="SMART" id="SM00086">
    <property type="entry name" value="PAC"/>
    <property type="match status" value="4"/>
</dbReference>
<keyword evidence="4" id="KW-0808">Transferase</keyword>
<dbReference type="PROSITE" id="PS50109">
    <property type="entry name" value="HIS_KIN"/>
    <property type="match status" value="1"/>
</dbReference>
<comment type="caution">
    <text evidence="9">The sequence shown here is derived from an EMBL/GenBank/DDBJ whole genome shotgun (WGS) entry which is preliminary data.</text>
</comment>
<dbReference type="InterPro" id="IPR036890">
    <property type="entry name" value="HATPase_C_sf"/>
</dbReference>
<dbReference type="EMBL" id="JAPWGL010000005">
    <property type="protein sequence ID" value="MCZ4225253.1"/>
    <property type="molecule type" value="Genomic_DNA"/>
</dbReference>
<dbReference type="InterPro" id="IPR013655">
    <property type="entry name" value="PAS_fold_3"/>
</dbReference>
<dbReference type="RefSeq" id="WP_269416908.1">
    <property type="nucleotide sequence ID" value="NZ_JAPWGL010000005.1"/>
</dbReference>
<feature type="domain" description="PAS" evidence="7">
    <location>
        <begin position="523"/>
        <end position="593"/>
    </location>
</feature>
<feature type="domain" description="PAC" evidence="8">
    <location>
        <begin position="596"/>
        <end position="648"/>
    </location>
</feature>
<gene>
    <name evidence="9" type="ORF">O0931_18205</name>
</gene>